<organism evidence="2 3">
    <name type="scientific">Chrysochromulina tobinii</name>
    <dbReference type="NCBI Taxonomy" id="1460289"/>
    <lineage>
        <taxon>Eukaryota</taxon>
        <taxon>Haptista</taxon>
        <taxon>Haptophyta</taxon>
        <taxon>Prymnesiophyceae</taxon>
        <taxon>Prymnesiales</taxon>
        <taxon>Chrysochromulinaceae</taxon>
        <taxon>Chrysochromulina</taxon>
    </lineage>
</organism>
<sequence length="280" mass="30580">MAELTLPSKFKTLWQHCSALSNANYWVSVDGLGNAELEDDMRSAAHVVHGGMLHKFRKSGREKPHRRFVRATGGTTAPDGRRSPVVLQWDKKAAPVVRADEQVYESCFQGGPAPDAPGCFQVILDKRMVFLVADSAEEKQIWVLGAAGLPPPPQAAGRSGARPPPLPPEAYEAEPDQSAKSEVGDYNEGEGPNMDGDPNMDGYPRGNSRLTRPCSSQRACLESAPALKPSVLRTALPPPGLTEEAPRRDDSHVRDPLANWMINQAEERARVFRDLQAQVD</sequence>
<evidence type="ECO:0000313" key="2">
    <source>
        <dbReference type="EMBL" id="KOO21161.1"/>
    </source>
</evidence>
<gene>
    <name evidence="2" type="ORF">Ctob_000092</name>
</gene>
<evidence type="ECO:0000313" key="3">
    <source>
        <dbReference type="Proteomes" id="UP000037460"/>
    </source>
</evidence>
<comment type="caution">
    <text evidence="2">The sequence shown here is derived from an EMBL/GenBank/DDBJ whole genome shotgun (WGS) entry which is preliminary data.</text>
</comment>
<feature type="region of interest" description="Disordered" evidence="1">
    <location>
        <begin position="152"/>
        <end position="255"/>
    </location>
</feature>
<proteinExistence type="predicted"/>
<name>A0A0M0J3M0_9EUKA</name>
<dbReference type="EMBL" id="JWZX01003385">
    <property type="protein sequence ID" value="KOO21161.1"/>
    <property type="molecule type" value="Genomic_DNA"/>
</dbReference>
<dbReference type="OrthoDB" id="10663221at2759"/>
<reference evidence="3" key="1">
    <citation type="journal article" date="2015" name="PLoS Genet.">
        <title>Genome Sequence and Transcriptome Analyses of Chrysochromulina tobin: Metabolic Tools for Enhanced Algal Fitness in the Prominent Order Prymnesiales (Haptophyceae).</title>
        <authorList>
            <person name="Hovde B.T."/>
            <person name="Deodato C.R."/>
            <person name="Hunsperger H.M."/>
            <person name="Ryken S.A."/>
            <person name="Yost W."/>
            <person name="Jha R.K."/>
            <person name="Patterson J."/>
            <person name="Monnat R.J. Jr."/>
            <person name="Barlow S.B."/>
            <person name="Starkenburg S.R."/>
            <person name="Cattolico R.A."/>
        </authorList>
    </citation>
    <scope>NUCLEOTIDE SEQUENCE</scope>
    <source>
        <strain evidence="3">CCMP291</strain>
    </source>
</reference>
<keyword evidence="3" id="KW-1185">Reference proteome</keyword>
<accession>A0A0M0J3M0</accession>
<dbReference type="SUPFAM" id="SSF50729">
    <property type="entry name" value="PH domain-like"/>
    <property type="match status" value="1"/>
</dbReference>
<evidence type="ECO:0008006" key="4">
    <source>
        <dbReference type="Google" id="ProtNLM"/>
    </source>
</evidence>
<feature type="compositionally biased region" description="Polar residues" evidence="1">
    <location>
        <begin position="208"/>
        <end position="218"/>
    </location>
</feature>
<feature type="compositionally biased region" description="Basic and acidic residues" evidence="1">
    <location>
        <begin position="244"/>
        <end position="255"/>
    </location>
</feature>
<dbReference type="AlphaFoldDB" id="A0A0M0J3M0"/>
<dbReference type="Proteomes" id="UP000037460">
    <property type="component" value="Unassembled WGS sequence"/>
</dbReference>
<protein>
    <recommendedName>
        <fullName evidence="4">PH domain-containing protein</fullName>
    </recommendedName>
</protein>
<evidence type="ECO:0000256" key="1">
    <source>
        <dbReference type="SAM" id="MobiDB-lite"/>
    </source>
</evidence>